<evidence type="ECO:0000313" key="1">
    <source>
        <dbReference type="EMBL" id="QHL89768.1"/>
    </source>
</evidence>
<accession>A0A7Z2NTW6</accession>
<dbReference type="RefSeq" id="WP_160591322.1">
    <property type="nucleotide sequence ID" value="NZ_CP047895.1"/>
</dbReference>
<evidence type="ECO:0000313" key="2">
    <source>
        <dbReference type="Proteomes" id="UP000464468"/>
    </source>
</evidence>
<dbReference type="KEGG" id="schy:GVO57_01665"/>
<name>A0A7Z2NTW6_9SPHN</name>
<gene>
    <name evidence="1" type="ORF">GVO57_01665</name>
</gene>
<dbReference type="AlphaFoldDB" id="A0A7Z2NTW6"/>
<keyword evidence="2" id="KW-1185">Reference proteome</keyword>
<organism evidence="1 2">
    <name type="scientific">Sphingomonas changnyeongensis</name>
    <dbReference type="NCBI Taxonomy" id="2698679"/>
    <lineage>
        <taxon>Bacteria</taxon>
        <taxon>Pseudomonadati</taxon>
        <taxon>Pseudomonadota</taxon>
        <taxon>Alphaproteobacteria</taxon>
        <taxon>Sphingomonadales</taxon>
        <taxon>Sphingomonadaceae</taxon>
        <taxon>Sphingomonas</taxon>
    </lineage>
</organism>
<dbReference type="Proteomes" id="UP000464468">
    <property type="component" value="Chromosome"/>
</dbReference>
<protein>
    <submittedName>
        <fullName evidence="1">Uncharacterized protein</fullName>
    </submittedName>
</protein>
<proteinExistence type="predicted"/>
<dbReference type="EMBL" id="CP047895">
    <property type="protein sequence ID" value="QHL89768.1"/>
    <property type="molecule type" value="Genomic_DNA"/>
</dbReference>
<reference evidence="1 2" key="1">
    <citation type="submission" date="2020-01" db="EMBL/GenBank/DDBJ databases">
        <title>Sphingomonas sp. C33 whole genome sequece.</title>
        <authorList>
            <person name="Park C."/>
        </authorList>
    </citation>
    <scope>NUCLEOTIDE SEQUENCE [LARGE SCALE GENOMIC DNA]</scope>
    <source>
        <strain evidence="1 2">C33</strain>
    </source>
</reference>
<sequence length="96" mass="10660">MSHIDSLAPTLCTALATEIRDVRTMIEQLADVLACDEYLALKYTEQLQAFDLLVQRISETAGLLDRLAEGISGQDAVAEIRLEVMQRRLQDVLKAA</sequence>